<reference evidence="1" key="1">
    <citation type="submission" date="2018-05" db="EMBL/GenBank/DDBJ databases">
        <authorList>
            <person name="Lanie J.A."/>
            <person name="Ng W.-L."/>
            <person name="Kazmierczak K.M."/>
            <person name="Andrzejewski T.M."/>
            <person name="Davidsen T.M."/>
            <person name="Wayne K.J."/>
            <person name="Tettelin H."/>
            <person name="Glass J.I."/>
            <person name="Rusch D."/>
            <person name="Podicherti R."/>
            <person name="Tsui H.-C.T."/>
            <person name="Winkler M.E."/>
        </authorList>
    </citation>
    <scope>NUCLEOTIDE SEQUENCE</scope>
</reference>
<organism evidence="1">
    <name type="scientific">marine metagenome</name>
    <dbReference type="NCBI Taxonomy" id="408172"/>
    <lineage>
        <taxon>unclassified sequences</taxon>
        <taxon>metagenomes</taxon>
        <taxon>ecological metagenomes</taxon>
    </lineage>
</organism>
<name>A0A381YNB2_9ZZZZ</name>
<accession>A0A381YNB2</accession>
<proteinExistence type="predicted"/>
<sequence length="88" mass="9997">MKSLKNVIDVLSFDDSDKTCVDGIRKAINKYPNHKIMFANGGDRNDKTSPDSEKKFCDKNNITPLWGVGGEYKSNSSSKILKRWQEEN</sequence>
<protein>
    <submittedName>
        <fullName evidence="1">Uncharacterized protein</fullName>
    </submittedName>
</protein>
<dbReference type="EMBL" id="UINC01018635">
    <property type="protein sequence ID" value="SVA78444.1"/>
    <property type="molecule type" value="Genomic_DNA"/>
</dbReference>
<gene>
    <name evidence="1" type="ORF">METZ01_LOCUS131298</name>
</gene>
<evidence type="ECO:0000313" key="1">
    <source>
        <dbReference type="EMBL" id="SVA78444.1"/>
    </source>
</evidence>
<dbReference type="AlphaFoldDB" id="A0A381YNB2"/>